<gene>
    <name evidence="6" type="ORF">CP985_05330</name>
</gene>
<dbReference type="GO" id="GO:0046872">
    <property type="term" value="F:metal ion binding"/>
    <property type="evidence" value="ECO:0007669"/>
    <property type="project" value="UniProtKB-KW"/>
</dbReference>
<dbReference type="GO" id="GO:0020037">
    <property type="term" value="F:heme binding"/>
    <property type="evidence" value="ECO:0007669"/>
    <property type="project" value="InterPro"/>
</dbReference>
<feature type="domain" description="Cytochrome c" evidence="5">
    <location>
        <begin position="20"/>
        <end position="111"/>
    </location>
</feature>
<name>A0AAX2AIB1_9BACT</name>
<dbReference type="Gene3D" id="1.10.760.10">
    <property type="entry name" value="Cytochrome c-like domain"/>
    <property type="match status" value="1"/>
</dbReference>
<evidence type="ECO:0000313" key="7">
    <source>
        <dbReference type="Proteomes" id="UP000290092"/>
    </source>
</evidence>
<dbReference type="GO" id="GO:0009055">
    <property type="term" value="F:electron transfer activity"/>
    <property type="evidence" value="ECO:0007669"/>
    <property type="project" value="InterPro"/>
</dbReference>
<keyword evidence="7" id="KW-1185">Reference proteome</keyword>
<dbReference type="InterPro" id="IPR009056">
    <property type="entry name" value="Cyt_c-like_dom"/>
</dbReference>
<dbReference type="PROSITE" id="PS51007">
    <property type="entry name" value="CYTC"/>
    <property type="match status" value="1"/>
</dbReference>
<accession>A0AAX2AIB1</accession>
<evidence type="ECO:0000256" key="1">
    <source>
        <dbReference type="ARBA" id="ARBA00022617"/>
    </source>
</evidence>
<dbReference type="Proteomes" id="UP000290092">
    <property type="component" value="Unassembled WGS sequence"/>
</dbReference>
<protein>
    <submittedName>
        <fullName evidence="6">Cytochrome C oxidase subunit III</fullName>
    </submittedName>
</protein>
<evidence type="ECO:0000256" key="2">
    <source>
        <dbReference type="ARBA" id="ARBA00022723"/>
    </source>
</evidence>
<dbReference type="EMBL" id="NXID01000016">
    <property type="protein sequence ID" value="RXK16092.1"/>
    <property type="molecule type" value="Genomic_DNA"/>
</dbReference>
<dbReference type="InterPro" id="IPR036909">
    <property type="entry name" value="Cyt_c-like_dom_sf"/>
</dbReference>
<evidence type="ECO:0000259" key="5">
    <source>
        <dbReference type="PROSITE" id="PS51007"/>
    </source>
</evidence>
<reference evidence="6 7" key="1">
    <citation type="submission" date="2017-09" db="EMBL/GenBank/DDBJ databases">
        <title>Genomics of the genus Arcobacter.</title>
        <authorList>
            <person name="Perez-Cataluna A."/>
            <person name="Figueras M.J."/>
            <person name="Salas-Masso N."/>
        </authorList>
    </citation>
    <scope>NUCLEOTIDE SEQUENCE [LARGE SCALE GENOMIC DNA]</scope>
    <source>
        <strain evidence="6 7">CECT 7386</strain>
    </source>
</reference>
<proteinExistence type="predicted"/>
<keyword evidence="1 4" id="KW-0349">Heme</keyword>
<sequence>MLLFFINTLFSFEDDNSFITKYEYGAMLYNNPRGIGCNKCHGNGKKSVTIAKYRDKKGALKTIVAPPINKVKFEDFKSKLKSDKTESLIMPTYFLTDEELTSLYYYITKVK</sequence>
<dbReference type="SUPFAM" id="SSF46626">
    <property type="entry name" value="Cytochrome c"/>
    <property type="match status" value="1"/>
</dbReference>
<comment type="caution">
    <text evidence="6">The sequence shown here is derived from an EMBL/GenBank/DDBJ whole genome shotgun (WGS) entry which is preliminary data.</text>
</comment>
<dbReference type="AlphaFoldDB" id="A0AAX2AIB1"/>
<keyword evidence="3 4" id="KW-0408">Iron</keyword>
<organism evidence="6 7">
    <name type="scientific">Malaciobacter mytili LMG 24559</name>
    <dbReference type="NCBI Taxonomy" id="1032238"/>
    <lineage>
        <taxon>Bacteria</taxon>
        <taxon>Pseudomonadati</taxon>
        <taxon>Campylobacterota</taxon>
        <taxon>Epsilonproteobacteria</taxon>
        <taxon>Campylobacterales</taxon>
        <taxon>Arcobacteraceae</taxon>
        <taxon>Malaciobacter</taxon>
    </lineage>
</organism>
<keyword evidence="2 4" id="KW-0479">Metal-binding</keyword>
<evidence type="ECO:0000313" key="6">
    <source>
        <dbReference type="EMBL" id="RXK16092.1"/>
    </source>
</evidence>
<evidence type="ECO:0000256" key="4">
    <source>
        <dbReference type="PROSITE-ProRule" id="PRU00433"/>
    </source>
</evidence>
<evidence type="ECO:0000256" key="3">
    <source>
        <dbReference type="ARBA" id="ARBA00023004"/>
    </source>
</evidence>